<dbReference type="PhylomeDB" id="A0A022Q435"/>
<evidence type="ECO:0000313" key="5">
    <source>
        <dbReference type="EMBL" id="EYU21275.1"/>
    </source>
</evidence>
<organism evidence="5 6">
    <name type="scientific">Erythranthe guttata</name>
    <name type="common">Yellow monkey flower</name>
    <name type="synonym">Mimulus guttatus</name>
    <dbReference type="NCBI Taxonomy" id="4155"/>
    <lineage>
        <taxon>Eukaryota</taxon>
        <taxon>Viridiplantae</taxon>
        <taxon>Streptophyta</taxon>
        <taxon>Embryophyta</taxon>
        <taxon>Tracheophyta</taxon>
        <taxon>Spermatophyta</taxon>
        <taxon>Magnoliopsida</taxon>
        <taxon>eudicotyledons</taxon>
        <taxon>Gunneridae</taxon>
        <taxon>Pentapetalae</taxon>
        <taxon>asterids</taxon>
        <taxon>lamiids</taxon>
        <taxon>Lamiales</taxon>
        <taxon>Phrymaceae</taxon>
        <taxon>Erythranthe</taxon>
    </lineage>
</organism>
<dbReference type="eggNOG" id="ENOG502QRT4">
    <property type="taxonomic scope" value="Eukaryota"/>
</dbReference>
<keyword evidence="2" id="KW-0175">Coiled coil</keyword>
<name>A0A022Q435_ERYGU</name>
<dbReference type="Proteomes" id="UP000030748">
    <property type="component" value="Unassembled WGS sequence"/>
</dbReference>
<evidence type="ECO:0000256" key="3">
    <source>
        <dbReference type="SAM" id="MobiDB-lite"/>
    </source>
</evidence>
<comment type="similarity">
    <text evidence="1">Belongs to the remorin family.</text>
</comment>
<protein>
    <recommendedName>
        <fullName evidence="4">Remorin C-terminal domain-containing protein</fullName>
    </recommendedName>
</protein>
<dbReference type="Pfam" id="PF03763">
    <property type="entry name" value="Remorin_C"/>
    <property type="match status" value="1"/>
</dbReference>
<gene>
    <name evidence="5" type="ORF">MIMGU_mgv1a005607mg</name>
</gene>
<sequence>MDLTSRNYLEPSTLFSSQVGARLESSNALSKTSKSNPFLDSFSDPLCKLNLKETSDFVKSFPMANSGIPEISAHRGGENGVNSVTKRNVEAPPTPGRPVFSFSTANYSRKSFPSKWDDAEKWLAGGNSCHDSPANNNTSYSHGVFKALEPSRMFTRQCSGYKPQLGDIFAEKSRITDEKVSTFQATLINGGSLSPTAQVLLKDKFPNELNQTSPKLGCSEPMQEGFLFRHSVKQLVCSNKTAETVVEEVKHRDVGTEMTPLGSSTTSRCPTPFLSTSPARHNTPANRSGPLAPTGENTIDITQLQECHLTKLHFGTQFDSANSNWSSREEEEEDVSKSLRHFEMINECRKSVSDTTKPCSWEEEEKTKSCLRYQREEAKIQAWVNHQSAKAEAESRKLEVKIQRMRSNMEEKLMKKMADVNRKAEEWRATAQFQHSEQIRKVGQQAREVMNRRNNSHFSRGHKSCGCFPCNNNNNRM</sequence>
<dbReference type="EMBL" id="KI632223">
    <property type="protein sequence ID" value="EYU21275.1"/>
    <property type="molecule type" value="Genomic_DNA"/>
</dbReference>
<evidence type="ECO:0000259" key="4">
    <source>
        <dbReference type="Pfam" id="PF03763"/>
    </source>
</evidence>
<evidence type="ECO:0000313" key="6">
    <source>
        <dbReference type="Proteomes" id="UP000030748"/>
    </source>
</evidence>
<dbReference type="InterPro" id="IPR005516">
    <property type="entry name" value="Remorin_C"/>
</dbReference>
<feature type="coiled-coil region" evidence="2">
    <location>
        <begin position="388"/>
        <end position="430"/>
    </location>
</feature>
<dbReference type="AlphaFoldDB" id="A0A022Q435"/>
<dbReference type="PANTHER" id="PTHR31471:SF3">
    <property type="entry name" value="OS11G0616300 PROTEIN"/>
    <property type="match status" value="1"/>
</dbReference>
<keyword evidence="6" id="KW-1185">Reference proteome</keyword>
<proteinExistence type="inferred from homology"/>
<dbReference type="PANTHER" id="PTHR31471">
    <property type="entry name" value="OS02G0116800 PROTEIN"/>
    <property type="match status" value="1"/>
</dbReference>
<evidence type="ECO:0000256" key="1">
    <source>
        <dbReference type="ARBA" id="ARBA00005711"/>
    </source>
</evidence>
<feature type="compositionally biased region" description="Polar residues" evidence="3">
    <location>
        <begin position="275"/>
        <end position="286"/>
    </location>
</feature>
<dbReference type="STRING" id="4155.A0A022Q435"/>
<evidence type="ECO:0000256" key="2">
    <source>
        <dbReference type="SAM" id="Coils"/>
    </source>
</evidence>
<feature type="region of interest" description="Disordered" evidence="3">
    <location>
        <begin position="275"/>
        <end position="294"/>
    </location>
</feature>
<accession>A0A022Q435</accession>
<reference evidence="5 6" key="1">
    <citation type="journal article" date="2013" name="Proc. Natl. Acad. Sci. U.S.A.">
        <title>Fine-scale variation in meiotic recombination in Mimulus inferred from population shotgun sequencing.</title>
        <authorList>
            <person name="Hellsten U."/>
            <person name="Wright K.M."/>
            <person name="Jenkins J."/>
            <person name="Shu S."/>
            <person name="Yuan Y."/>
            <person name="Wessler S.R."/>
            <person name="Schmutz J."/>
            <person name="Willis J.H."/>
            <person name="Rokhsar D.S."/>
        </authorList>
    </citation>
    <scope>NUCLEOTIDE SEQUENCE [LARGE SCALE GENOMIC DNA]</scope>
    <source>
        <strain evidence="6">cv. DUN x IM62</strain>
    </source>
</reference>
<feature type="domain" description="Remorin C-terminal" evidence="4">
    <location>
        <begin position="357"/>
        <end position="453"/>
    </location>
</feature>